<feature type="transmembrane region" description="Helical" evidence="8">
    <location>
        <begin position="264"/>
        <end position="282"/>
    </location>
</feature>
<feature type="transmembrane region" description="Helical" evidence="8">
    <location>
        <begin position="135"/>
        <end position="155"/>
    </location>
</feature>
<dbReference type="PANTHER" id="PTHR43045:SF1">
    <property type="entry name" value="SHIKIMATE TRANSPORTER"/>
    <property type="match status" value="1"/>
</dbReference>
<feature type="transmembrane region" description="Helical" evidence="8">
    <location>
        <begin position="75"/>
        <end position="99"/>
    </location>
</feature>
<dbReference type="Pfam" id="PF07690">
    <property type="entry name" value="MFS_1"/>
    <property type="match status" value="1"/>
</dbReference>
<feature type="domain" description="Major facilitator superfamily (MFS) profile" evidence="9">
    <location>
        <begin position="38"/>
        <end position="447"/>
    </location>
</feature>
<feature type="transmembrane region" description="Helical" evidence="8">
    <location>
        <begin position="176"/>
        <end position="198"/>
    </location>
</feature>
<feature type="transmembrane region" description="Helical" evidence="8">
    <location>
        <begin position="425"/>
        <end position="443"/>
    </location>
</feature>
<accession>A0ABW4F8W2</accession>
<dbReference type="SUPFAM" id="SSF103473">
    <property type="entry name" value="MFS general substrate transporter"/>
    <property type="match status" value="1"/>
</dbReference>
<protein>
    <submittedName>
        <fullName evidence="10">MFS transporter</fullName>
    </submittedName>
</protein>
<evidence type="ECO:0000256" key="2">
    <source>
        <dbReference type="ARBA" id="ARBA00022448"/>
    </source>
</evidence>
<evidence type="ECO:0000259" key="9">
    <source>
        <dbReference type="PROSITE" id="PS50850"/>
    </source>
</evidence>
<keyword evidence="4 8" id="KW-0812">Transmembrane</keyword>
<evidence type="ECO:0000313" key="10">
    <source>
        <dbReference type="EMBL" id="MFD1523458.1"/>
    </source>
</evidence>
<name>A0ABW4F8W2_9PSEU</name>
<dbReference type="PROSITE" id="PS50850">
    <property type="entry name" value="MFS"/>
    <property type="match status" value="1"/>
</dbReference>
<evidence type="ECO:0000256" key="7">
    <source>
        <dbReference type="SAM" id="MobiDB-lite"/>
    </source>
</evidence>
<reference evidence="11" key="1">
    <citation type="journal article" date="2019" name="Int. J. Syst. Evol. Microbiol.">
        <title>The Global Catalogue of Microorganisms (GCM) 10K type strain sequencing project: providing services to taxonomists for standard genome sequencing and annotation.</title>
        <authorList>
            <consortium name="The Broad Institute Genomics Platform"/>
            <consortium name="The Broad Institute Genome Sequencing Center for Infectious Disease"/>
            <person name="Wu L."/>
            <person name="Ma J."/>
        </authorList>
    </citation>
    <scope>NUCLEOTIDE SEQUENCE [LARGE SCALE GENOMIC DNA]</scope>
    <source>
        <strain evidence="11">CCM 7043</strain>
    </source>
</reference>
<dbReference type="RefSeq" id="WP_344724921.1">
    <property type="nucleotide sequence ID" value="NZ_BAAAUS010000027.1"/>
</dbReference>
<proteinExistence type="predicted"/>
<dbReference type="Proteomes" id="UP001597114">
    <property type="component" value="Unassembled WGS sequence"/>
</dbReference>
<dbReference type="Gene3D" id="1.20.1250.20">
    <property type="entry name" value="MFS general substrate transporter like domains"/>
    <property type="match status" value="2"/>
</dbReference>
<feature type="region of interest" description="Disordered" evidence="7">
    <location>
        <begin position="1"/>
        <end position="27"/>
    </location>
</feature>
<feature type="transmembrane region" description="Helical" evidence="8">
    <location>
        <begin position="355"/>
        <end position="379"/>
    </location>
</feature>
<feature type="transmembrane region" description="Helical" evidence="8">
    <location>
        <begin position="294"/>
        <end position="318"/>
    </location>
</feature>
<comment type="caution">
    <text evidence="10">The sequence shown here is derived from an EMBL/GenBank/DDBJ whole genome shotgun (WGS) entry which is preliminary data.</text>
</comment>
<dbReference type="PROSITE" id="PS00217">
    <property type="entry name" value="SUGAR_TRANSPORT_2"/>
    <property type="match status" value="1"/>
</dbReference>
<organism evidence="10 11">
    <name type="scientific">Pseudonocardia yunnanensis</name>
    <dbReference type="NCBI Taxonomy" id="58107"/>
    <lineage>
        <taxon>Bacteria</taxon>
        <taxon>Bacillati</taxon>
        <taxon>Actinomycetota</taxon>
        <taxon>Actinomycetes</taxon>
        <taxon>Pseudonocardiales</taxon>
        <taxon>Pseudonocardiaceae</taxon>
        <taxon>Pseudonocardia</taxon>
    </lineage>
</organism>
<sequence>MTTPRSTDATPTPDGDRPTPVAPGASTTATTPVELRRVVSGSLVGTALEWYDFFIYGTAAALVFNVLFFPQSDPAVGTLTAFATFGVGFVFRPLGGILFGHIGDRIGRRETLIITTLVMGVSTGVIGLLPTYASIGAWAPALLVLLRVLQGLGAGAEFGGASTLLAEHAPAERRGFYTSFAQTGVQIGLVLGTVAFLLVGLLPDEQLFAWGWRVPFLVSFLLIGVSLYVRLRVAESPVFRALAAERQTVKLPVLEALRRYPRNLLIGVGAHIADTAAVYLYATFTVSYATGTLGIPRGTVLTGVIVFGIVVIALQPVYGALSDRIGRRPLNIFSVVFTAAFAFPYFLLLRTEQPVLVVLALVVATAFGVAPMIAVQPAFYAELFGARVRYTGFATSREVGAALAGFTPLVAAALVTAAGGAPWLVAAYLIALCLVSFVAFVAAPEMKDIDIADAGPAGPP</sequence>
<dbReference type="CDD" id="cd17369">
    <property type="entry name" value="MFS_ShiA_like"/>
    <property type="match status" value="1"/>
</dbReference>
<feature type="transmembrane region" description="Helical" evidence="8">
    <location>
        <begin position="111"/>
        <end position="129"/>
    </location>
</feature>
<dbReference type="InterPro" id="IPR011701">
    <property type="entry name" value="MFS"/>
</dbReference>
<feature type="transmembrane region" description="Helical" evidence="8">
    <location>
        <begin position="330"/>
        <end position="349"/>
    </location>
</feature>
<evidence type="ECO:0000256" key="3">
    <source>
        <dbReference type="ARBA" id="ARBA00022475"/>
    </source>
</evidence>
<keyword evidence="6 8" id="KW-0472">Membrane</keyword>
<feature type="transmembrane region" description="Helical" evidence="8">
    <location>
        <begin position="50"/>
        <end position="69"/>
    </location>
</feature>
<dbReference type="PANTHER" id="PTHR43045">
    <property type="entry name" value="SHIKIMATE TRANSPORTER"/>
    <property type="match status" value="1"/>
</dbReference>
<gene>
    <name evidence="10" type="ORF">ACFSJD_38660</name>
</gene>
<evidence type="ECO:0000256" key="6">
    <source>
        <dbReference type="ARBA" id="ARBA00023136"/>
    </source>
</evidence>
<evidence type="ECO:0000256" key="4">
    <source>
        <dbReference type="ARBA" id="ARBA00022692"/>
    </source>
</evidence>
<dbReference type="InterPro" id="IPR020846">
    <property type="entry name" value="MFS_dom"/>
</dbReference>
<dbReference type="EMBL" id="JBHUCO010000065">
    <property type="protein sequence ID" value="MFD1523458.1"/>
    <property type="molecule type" value="Genomic_DNA"/>
</dbReference>
<keyword evidence="2" id="KW-0813">Transport</keyword>
<keyword evidence="5 8" id="KW-1133">Transmembrane helix</keyword>
<keyword evidence="11" id="KW-1185">Reference proteome</keyword>
<feature type="compositionally biased region" description="Polar residues" evidence="7">
    <location>
        <begin position="1"/>
        <end position="10"/>
    </location>
</feature>
<evidence type="ECO:0000313" key="11">
    <source>
        <dbReference type="Proteomes" id="UP001597114"/>
    </source>
</evidence>
<dbReference type="InterPro" id="IPR005829">
    <property type="entry name" value="Sugar_transporter_CS"/>
</dbReference>
<evidence type="ECO:0000256" key="5">
    <source>
        <dbReference type="ARBA" id="ARBA00022989"/>
    </source>
</evidence>
<comment type="subcellular location">
    <subcellularLocation>
        <location evidence="1">Cell membrane</location>
        <topology evidence="1">Multi-pass membrane protein</topology>
    </subcellularLocation>
</comment>
<feature type="transmembrane region" description="Helical" evidence="8">
    <location>
        <begin position="399"/>
        <end position="419"/>
    </location>
</feature>
<dbReference type="InterPro" id="IPR036259">
    <property type="entry name" value="MFS_trans_sf"/>
</dbReference>
<keyword evidence="3" id="KW-1003">Cell membrane</keyword>
<evidence type="ECO:0000256" key="1">
    <source>
        <dbReference type="ARBA" id="ARBA00004651"/>
    </source>
</evidence>
<evidence type="ECO:0000256" key="8">
    <source>
        <dbReference type="SAM" id="Phobius"/>
    </source>
</evidence>
<feature type="transmembrane region" description="Helical" evidence="8">
    <location>
        <begin position="210"/>
        <end position="231"/>
    </location>
</feature>